<gene>
    <name evidence="2" type="ORF">DWU89_16810</name>
    <name evidence="1" type="ORF">H8784_16410</name>
</gene>
<reference evidence="2 3" key="1">
    <citation type="submission" date="2018-07" db="EMBL/GenBank/DDBJ databases">
        <title>Parabacteroides acidifaciens nov. sp., isolated from human feces.</title>
        <authorList>
            <person name="Wang Y.J."/>
        </authorList>
    </citation>
    <scope>NUCLEOTIDE SEQUENCE [LARGE SCALE GENOMIC DNA]</scope>
    <source>
        <strain evidence="2 3">426-9</strain>
    </source>
</reference>
<protein>
    <submittedName>
        <fullName evidence="2">Uncharacterized protein</fullName>
    </submittedName>
</protein>
<dbReference type="AlphaFoldDB" id="A0A3D8HAF3"/>
<name>A0A3D8HAF3_9BACT</name>
<dbReference type="EMBL" id="QREV01000053">
    <property type="protein sequence ID" value="RDU47954.1"/>
    <property type="molecule type" value="Genomic_DNA"/>
</dbReference>
<evidence type="ECO:0000313" key="3">
    <source>
        <dbReference type="Proteomes" id="UP000256321"/>
    </source>
</evidence>
<keyword evidence="4" id="KW-1185">Reference proteome</keyword>
<evidence type="ECO:0000313" key="1">
    <source>
        <dbReference type="EMBL" id="MBC8603297.1"/>
    </source>
</evidence>
<dbReference type="RefSeq" id="WP_115500791.1">
    <property type="nucleotide sequence ID" value="NZ_JACRTI010000053.1"/>
</dbReference>
<accession>A0A3D8HAF3</accession>
<sequence>MITTVTIDDSRPEAKALIEYLRTLSYVEVENEEEDIDYGLCYSVQEMDARLDQTLKEMREGGGMDHEEVFKRIMKTFDE</sequence>
<dbReference type="Proteomes" id="UP000256321">
    <property type="component" value="Unassembled WGS sequence"/>
</dbReference>
<evidence type="ECO:0000313" key="4">
    <source>
        <dbReference type="Proteomes" id="UP000629596"/>
    </source>
</evidence>
<organism evidence="2 3">
    <name type="scientific">Parabacteroides acidifaciens</name>
    <dbReference type="NCBI Taxonomy" id="2290935"/>
    <lineage>
        <taxon>Bacteria</taxon>
        <taxon>Pseudomonadati</taxon>
        <taxon>Bacteroidota</taxon>
        <taxon>Bacteroidia</taxon>
        <taxon>Bacteroidales</taxon>
        <taxon>Tannerellaceae</taxon>
        <taxon>Parabacteroides</taxon>
    </lineage>
</organism>
<dbReference type="EMBL" id="JACRTI010000053">
    <property type="protein sequence ID" value="MBC8603297.1"/>
    <property type="molecule type" value="Genomic_DNA"/>
</dbReference>
<dbReference type="Proteomes" id="UP000629596">
    <property type="component" value="Unassembled WGS sequence"/>
</dbReference>
<comment type="caution">
    <text evidence="2">The sequence shown here is derived from an EMBL/GenBank/DDBJ whole genome shotgun (WGS) entry which is preliminary data.</text>
</comment>
<reference evidence="1 4" key="2">
    <citation type="submission" date="2020-08" db="EMBL/GenBank/DDBJ databases">
        <title>Genome public.</title>
        <authorList>
            <person name="Liu C."/>
            <person name="Sun Q."/>
        </authorList>
    </citation>
    <scope>NUCLEOTIDE SEQUENCE [LARGE SCALE GENOMIC DNA]</scope>
    <source>
        <strain evidence="1 4">426_9</strain>
    </source>
</reference>
<proteinExistence type="predicted"/>
<evidence type="ECO:0000313" key="2">
    <source>
        <dbReference type="EMBL" id="RDU47954.1"/>
    </source>
</evidence>